<protein>
    <submittedName>
        <fullName evidence="1">Uncharacterized protein</fullName>
    </submittedName>
</protein>
<dbReference type="EMBL" id="RWGY01000029">
    <property type="protein sequence ID" value="TVU18728.1"/>
    <property type="molecule type" value="Genomic_DNA"/>
</dbReference>
<dbReference type="GO" id="GO:0004714">
    <property type="term" value="F:transmembrane receptor protein tyrosine kinase activity"/>
    <property type="evidence" value="ECO:0007669"/>
    <property type="project" value="InterPro"/>
</dbReference>
<dbReference type="InterPro" id="IPR011009">
    <property type="entry name" value="Kinase-like_dom_sf"/>
</dbReference>
<dbReference type="PANTHER" id="PTHR27003:SF474">
    <property type="entry name" value="OS05G0317900 PROTEIN"/>
    <property type="match status" value="1"/>
</dbReference>
<gene>
    <name evidence="1" type="ORF">EJB05_34840</name>
</gene>
<dbReference type="Gramene" id="TVU18728">
    <property type="protein sequence ID" value="TVU18728"/>
    <property type="gene ID" value="EJB05_34840"/>
</dbReference>
<organism evidence="1 2">
    <name type="scientific">Eragrostis curvula</name>
    <name type="common">weeping love grass</name>
    <dbReference type="NCBI Taxonomy" id="38414"/>
    <lineage>
        <taxon>Eukaryota</taxon>
        <taxon>Viridiplantae</taxon>
        <taxon>Streptophyta</taxon>
        <taxon>Embryophyta</taxon>
        <taxon>Tracheophyta</taxon>
        <taxon>Spermatophyta</taxon>
        <taxon>Magnoliopsida</taxon>
        <taxon>Liliopsida</taxon>
        <taxon>Poales</taxon>
        <taxon>Poaceae</taxon>
        <taxon>PACMAD clade</taxon>
        <taxon>Chloridoideae</taxon>
        <taxon>Eragrostideae</taxon>
        <taxon>Eragrostidinae</taxon>
        <taxon>Eragrostis</taxon>
    </lineage>
</organism>
<accession>A0A5J9U619</accession>
<dbReference type="GO" id="GO:0009506">
    <property type="term" value="C:plasmodesma"/>
    <property type="evidence" value="ECO:0007669"/>
    <property type="project" value="TreeGrafter"/>
</dbReference>
<feature type="non-terminal residue" evidence="1">
    <location>
        <position position="1"/>
    </location>
</feature>
<dbReference type="InterPro" id="IPR045272">
    <property type="entry name" value="ANXUR1/2-like"/>
</dbReference>
<keyword evidence="2" id="KW-1185">Reference proteome</keyword>
<dbReference type="OrthoDB" id="4062651at2759"/>
<name>A0A5J9U619_9POAL</name>
<evidence type="ECO:0000313" key="2">
    <source>
        <dbReference type="Proteomes" id="UP000324897"/>
    </source>
</evidence>
<reference evidence="1 2" key="1">
    <citation type="journal article" date="2019" name="Sci. Rep.">
        <title>A high-quality genome of Eragrostis curvula grass provides insights into Poaceae evolution and supports new strategies to enhance forage quality.</title>
        <authorList>
            <person name="Carballo J."/>
            <person name="Santos B.A.C.M."/>
            <person name="Zappacosta D."/>
            <person name="Garbus I."/>
            <person name="Selva J.P."/>
            <person name="Gallo C.A."/>
            <person name="Diaz A."/>
            <person name="Albertini E."/>
            <person name="Caccamo M."/>
            <person name="Echenique V."/>
        </authorList>
    </citation>
    <scope>NUCLEOTIDE SEQUENCE [LARGE SCALE GENOMIC DNA]</scope>
    <source>
        <strain evidence="2">cv. Victoria</strain>
        <tissue evidence="1">Leaf</tissue>
    </source>
</reference>
<dbReference type="Proteomes" id="UP000324897">
    <property type="component" value="Chromosome 7"/>
</dbReference>
<dbReference type="PANTHER" id="PTHR27003">
    <property type="entry name" value="OS07G0166700 PROTEIN"/>
    <property type="match status" value="1"/>
</dbReference>
<proteinExistence type="predicted"/>
<dbReference type="AlphaFoldDB" id="A0A5J9U619"/>
<sequence>MESTSSCGCGESSEQAAAVGKSRARWAAARVMRFGDRDGGGGCGTLDWVLLRDGDEAVAVATLGPGNVGPIYKNIEKGRSDVYSFGVVLYEVLCARPAIKTELPEEQVSLRDWALSCQKKGVLNEIVDPHLQGKVTPECLRVFAETAEQCVADRSMDRPSMGDVLQNLQVALQLQQSTMDTTSSVTAVSLPNNLVASENISTDSTMSIAGQGIVFSNVAHTEGR</sequence>
<comment type="caution">
    <text evidence="1">The sequence shown here is derived from an EMBL/GenBank/DDBJ whole genome shotgun (WGS) entry which is preliminary data.</text>
</comment>
<dbReference type="GO" id="GO:0005886">
    <property type="term" value="C:plasma membrane"/>
    <property type="evidence" value="ECO:0007669"/>
    <property type="project" value="TreeGrafter"/>
</dbReference>
<evidence type="ECO:0000313" key="1">
    <source>
        <dbReference type="EMBL" id="TVU18728.1"/>
    </source>
</evidence>
<dbReference type="SUPFAM" id="SSF56112">
    <property type="entry name" value="Protein kinase-like (PK-like)"/>
    <property type="match status" value="1"/>
</dbReference>
<dbReference type="Gene3D" id="1.10.510.10">
    <property type="entry name" value="Transferase(Phosphotransferase) domain 1"/>
    <property type="match status" value="1"/>
</dbReference>